<evidence type="ECO:0000256" key="5">
    <source>
        <dbReference type="ARBA" id="ARBA00022989"/>
    </source>
</evidence>
<comment type="subcellular location">
    <subcellularLocation>
        <location evidence="1">Membrane</location>
        <topology evidence="1">Multi-pass membrane protein</topology>
    </subcellularLocation>
</comment>
<feature type="domain" description="Major facilitator superfamily (MFS) profile" evidence="10">
    <location>
        <begin position="85"/>
        <end position="531"/>
    </location>
</feature>
<dbReference type="InterPro" id="IPR003663">
    <property type="entry name" value="Sugar/inositol_transpt"/>
</dbReference>
<feature type="transmembrane region" description="Helical" evidence="9">
    <location>
        <begin position="437"/>
        <end position="459"/>
    </location>
</feature>
<evidence type="ECO:0000256" key="4">
    <source>
        <dbReference type="ARBA" id="ARBA00022692"/>
    </source>
</evidence>
<dbReference type="Pfam" id="PF00083">
    <property type="entry name" value="Sugar_tr"/>
    <property type="match status" value="1"/>
</dbReference>
<feature type="transmembrane region" description="Helical" evidence="9">
    <location>
        <begin position="182"/>
        <end position="206"/>
    </location>
</feature>
<dbReference type="InterPro" id="IPR036259">
    <property type="entry name" value="MFS_trans_sf"/>
</dbReference>
<keyword evidence="3 7" id="KW-0813">Transport</keyword>
<keyword evidence="6 9" id="KW-0472">Membrane</keyword>
<dbReference type="PRINTS" id="PR00171">
    <property type="entry name" value="SUGRTRNSPORT"/>
</dbReference>
<evidence type="ECO:0000256" key="8">
    <source>
        <dbReference type="SAM" id="MobiDB-lite"/>
    </source>
</evidence>
<evidence type="ECO:0000256" key="3">
    <source>
        <dbReference type="ARBA" id="ARBA00022448"/>
    </source>
</evidence>
<dbReference type="EMBL" id="LC456216">
    <property type="protein sequence ID" value="BBI16187.1"/>
    <property type="molecule type" value="Genomic_DNA"/>
</dbReference>
<evidence type="ECO:0000256" key="7">
    <source>
        <dbReference type="RuleBase" id="RU003346"/>
    </source>
</evidence>
<dbReference type="GO" id="GO:0016020">
    <property type="term" value="C:membrane"/>
    <property type="evidence" value="ECO:0007669"/>
    <property type="project" value="UniProtKB-SubCell"/>
</dbReference>
<dbReference type="InterPro" id="IPR050360">
    <property type="entry name" value="MFS_Sugar_Transporters"/>
</dbReference>
<dbReference type="AlphaFoldDB" id="A0A5A4RHY0"/>
<evidence type="ECO:0000259" key="10">
    <source>
        <dbReference type="PROSITE" id="PS50850"/>
    </source>
</evidence>
<feature type="transmembrane region" description="Helical" evidence="9">
    <location>
        <begin position="376"/>
        <end position="396"/>
    </location>
</feature>
<feature type="transmembrane region" description="Helical" evidence="9">
    <location>
        <begin position="480"/>
        <end position="501"/>
    </location>
</feature>
<keyword evidence="4 9" id="KW-0812">Transmembrane</keyword>
<feature type="transmembrane region" description="Helical" evidence="9">
    <location>
        <begin position="341"/>
        <end position="364"/>
    </location>
</feature>
<feature type="transmembrane region" description="Helical" evidence="9">
    <location>
        <begin position="159"/>
        <end position="176"/>
    </location>
</feature>
<feature type="transmembrane region" description="Helical" evidence="9">
    <location>
        <begin position="507"/>
        <end position="528"/>
    </location>
</feature>
<accession>A0A5A4RHY0</accession>
<feature type="compositionally biased region" description="Basic and acidic residues" evidence="8">
    <location>
        <begin position="27"/>
        <end position="45"/>
    </location>
</feature>
<feature type="region of interest" description="Disordered" evidence="8">
    <location>
        <begin position="578"/>
        <end position="605"/>
    </location>
</feature>
<dbReference type="InterPro" id="IPR020846">
    <property type="entry name" value="MFS_dom"/>
</dbReference>
<feature type="transmembrane region" description="Helical" evidence="9">
    <location>
        <begin position="408"/>
        <end position="425"/>
    </location>
</feature>
<dbReference type="InterPro" id="IPR005828">
    <property type="entry name" value="MFS_sugar_transport-like"/>
</dbReference>
<evidence type="ECO:0000256" key="2">
    <source>
        <dbReference type="ARBA" id="ARBA00010992"/>
    </source>
</evidence>
<dbReference type="PANTHER" id="PTHR48022">
    <property type="entry name" value="PLASTIDIC GLUCOSE TRANSPORTER 4"/>
    <property type="match status" value="1"/>
</dbReference>
<sequence>MAHQHDTDSSLPPTSDKRNSRVNFPADHLKNDQSPDSVLHEKQHEEDVDNINYPPPWKWEKYFIGGYSQGRMLKFKNPNTMYKAINLFAGVAIMFYGYDQGVMSQVNLNEDYWNHMGINSPKDSSRNVAAEGGIVAVYYGGTLIGALIAGSLADRCGRIKAVVFGSMWALLGAALQASAYNIAWMCCARVIAGVGVGAIDCVIPVWSAEVSSHSARGAFLAIEFFMNIGGLALAYWIEYFADLNPNKVMAWRTPLALQIIFIIVIGVGINFFPESPRWLMKVGRETEARHVLHATRDADIEYELKSIKKVVKYEIETSGQNHYWAMLFPKDRYSRQLRWRVFLAVWLQIMQELVGIGVVTVYAVDLFQDAGFSLQLSKLLAGFNNISYMFSVVFAVYTLDRFGRRSTMVWGAVAMALILLIAGILDKYAQVKGPNQRAYGAAVAAMTFLYTATFGATWLTTPWLYPTEIFPLNVRAKGGAWSVVGWSIGNGVITMITPFLFQAISYGTLLLLFGLNIFCLPFVILMYPETAGRSLEQMDTFFENGGSWNVFKASHNIRELQIDDWRWTKKLHPEDQKELEKGRRLSSAVRMPEEDEKDARQSWKKRPAYTFRRKASNAGLM</sequence>
<keyword evidence="5 9" id="KW-1133">Transmembrane helix</keyword>
<dbReference type="NCBIfam" id="TIGR00879">
    <property type="entry name" value="SP"/>
    <property type="match status" value="1"/>
</dbReference>
<feature type="transmembrane region" description="Helical" evidence="9">
    <location>
        <begin position="249"/>
        <end position="272"/>
    </location>
</feature>
<feature type="transmembrane region" description="Helical" evidence="9">
    <location>
        <begin position="218"/>
        <end position="237"/>
    </location>
</feature>
<feature type="region of interest" description="Disordered" evidence="8">
    <location>
        <begin position="1"/>
        <end position="50"/>
    </location>
</feature>
<dbReference type="Gene3D" id="1.20.1250.20">
    <property type="entry name" value="MFS general substrate transporter like domains"/>
    <property type="match status" value="1"/>
</dbReference>
<evidence type="ECO:0000256" key="6">
    <source>
        <dbReference type="ARBA" id="ARBA00023136"/>
    </source>
</evidence>
<dbReference type="PANTHER" id="PTHR48022:SF78">
    <property type="entry name" value="MONOSACCHARIDE TRANSPORTER, PUTATIVE (AFU_ORTHOLOGUE AFUA_2G02110)-RELATED"/>
    <property type="match status" value="1"/>
</dbReference>
<evidence type="ECO:0000256" key="9">
    <source>
        <dbReference type="SAM" id="Phobius"/>
    </source>
</evidence>
<feature type="transmembrane region" description="Helical" evidence="9">
    <location>
        <begin position="81"/>
        <end position="98"/>
    </location>
</feature>
<dbReference type="FunFam" id="1.20.1250.20:FF:000090">
    <property type="entry name" value="MFS sugar transporter, putative"/>
    <property type="match status" value="1"/>
</dbReference>
<evidence type="ECO:0000256" key="1">
    <source>
        <dbReference type="ARBA" id="ARBA00004141"/>
    </source>
</evidence>
<dbReference type="PROSITE" id="PS00216">
    <property type="entry name" value="SUGAR_TRANSPORT_1"/>
    <property type="match status" value="1"/>
</dbReference>
<reference evidence="11" key="1">
    <citation type="journal article" date="2019" name="Fungal Biol.">
        <title>The conservation of polyol transporter proteins and their involvement in lichenized Ascomycota.</title>
        <authorList>
            <person name="Yoshino K."/>
            <person name="Yamamoto K."/>
            <person name="Hara K."/>
            <person name="Sonoda M."/>
            <person name="Yamamoto Y."/>
            <person name="Sakamoto K."/>
        </authorList>
    </citation>
    <scope>NUCLEOTIDE SEQUENCE</scope>
    <source>
        <strain evidence="11">KY1401</strain>
    </source>
</reference>
<dbReference type="GO" id="GO:0005351">
    <property type="term" value="F:carbohydrate:proton symporter activity"/>
    <property type="evidence" value="ECO:0007669"/>
    <property type="project" value="TreeGrafter"/>
</dbReference>
<dbReference type="SUPFAM" id="SSF103473">
    <property type="entry name" value="MFS general substrate transporter"/>
    <property type="match status" value="1"/>
</dbReference>
<protein>
    <submittedName>
        <fullName evidence="11">Hypothetical L-arabinose and polyol transporter</fullName>
    </submittedName>
</protein>
<comment type="similarity">
    <text evidence="2 7">Belongs to the major facilitator superfamily. Sugar transporter (TC 2.A.1.1) family.</text>
</comment>
<dbReference type="PROSITE" id="PS50850">
    <property type="entry name" value="MFS"/>
    <property type="match status" value="1"/>
</dbReference>
<feature type="transmembrane region" description="Helical" evidence="9">
    <location>
        <begin position="132"/>
        <end position="152"/>
    </location>
</feature>
<evidence type="ECO:0000313" key="11">
    <source>
        <dbReference type="EMBL" id="BBI16187.1"/>
    </source>
</evidence>
<dbReference type="InterPro" id="IPR005829">
    <property type="entry name" value="Sugar_transporter_CS"/>
</dbReference>
<proteinExistence type="inferred from homology"/>
<organism evidence="11">
    <name type="scientific">Ramalina conduplicans</name>
    <dbReference type="NCBI Taxonomy" id="372067"/>
    <lineage>
        <taxon>Eukaryota</taxon>
        <taxon>Fungi</taxon>
        <taxon>Dikarya</taxon>
        <taxon>Ascomycota</taxon>
        <taxon>Pezizomycotina</taxon>
        <taxon>Lecanoromycetes</taxon>
        <taxon>OSLEUM clade</taxon>
        <taxon>Lecanoromycetidae</taxon>
        <taxon>Lecanorales</taxon>
        <taxon>Lecanorineae</taxon>
        <taxon>Ramalinaceae</taxon>
        <taxon>Ramalina</taxon>
    </lineage>
</organism>
<name>A0A5A4RHY0_9LECA</name>